<dbReference type="VEuPathDB" id="FungiDB:DFL_008908"/>
<gene>
    <name evidence="2" type="ORF">DFL_008908</name>
</gene>
<name>A0A436ZQ47_ARTFL</name>
<dbReference type="OrthoDB" id="5407303at2759"/>
<reference evidence="2 3" key="1">
    <citation type="submission" date="2019-01" db="EMBL/GenBank/DDBJ databases">
        <title>Intercellular communication is required for trap formation in the nematode-trapping fungus Duddingtonia flagrans.</title>
        <authorList>
            <person name="Youssar L."/>
            <person name="Wernet V."/>
            <person name="Hensel N."/>
            <person name="Hildebrandt H.-G."/>
            <person name="Fischer R."/>
        </authorList>
    </citation>
    <scope>NUCLEOTIDE SEQUENCE [LARGE SCALE GENOMIC DNA]</scope>
    <source>
        <strain evidence="2 3">CBS H-5679</strain>
    </source>
</reference>
<evidence type="ECO:0000256" key="1">
    <source>
        <dbReference type="SAM" id="MobiDB-lite"/>
    </source>
</evidence>
<comment type="caution">
    <text evidence="2">The sequence shown here is derived from an EMBL/GenBank/DDBJ whole genome shotgun (WGS) entry which is preliminary data.</text>
</comment>
<dbReference type="Proteomes" id="UP000283090">
    <property type="component" value="Unassembled WGS sequence"/>
</dbReference>
<evidence type="ECO:0000313" key="3">
    <source>
        <dbReference type="Proteomes" id="UP000283090"/>
    </source>
</evidence>
<organism evidence="2 3">
    <name type="scientific">Arthrobotrys flagrans</name>
    <name type="common">Nematode-trapping fungus</name>
    <name type="synonym">Trichothecium flagrans</name>
    <dbReference type="NCBI Taxonomy" id="97331"/>
    <lineage>
        <taxon>Eukaryota</taxon>
        <taxon>Fungi</taxon>
        <taxon>Dikarya</taxon>
        <taxon>Ascomycota</taxon>
        <taxon>Pezizomycotina</taxon>
        <taxon>Orbiliomycetes</taxon>
        <taxon>Orbiliales</taxon>
        <taxon>Orbiliaceae</taxon>
        <taxon>Arthrobotrys</taxon>
    </lineage>
</organism>
<protein>
    <submittedName>
        <fullName evidence="2">Uncharacterized protein</fullName>
    </submittedName>
</protein>
<feature type="compositionally biased region" description="Polar residues" evidence="1">
    <location>
        <begin position="224"/>
        <end position="234"/>
    </location>
</feature>
<feature type="compositionally biased region" description="Low complexity" evidence="1">
    <location>
        <begin position="235"/>
        <end position="256"/>
    </location>
</feature>
<dbReference type="GeneID" id="93591219"/>
<feature type="compositionally biased region" description="Polar residues" evidence="1">
    <location>
        <begin position="194"/>
        <end position="206"/>
    </location>
</feature>
<feature type="compositionally biased region" description="Low complexity" evidence="1">
    <location>
        <begin position="207"/>
        <end position="221"/>
    </location>
</feature>
<keyword evidence="3" id="KW-1185">Reference proteome</keyword>
<evidence type="ECO:0000313" key="2">
    <source>
        <dbReference type="EMBL" id="RVD81030.1"/>
    </source>
</evidence>
<sequence length="282" mass="29293">MSATQKQVDLATVIIMNPVPSQLAGNDLPRDRCGDGICYAFGGSANLEFCGNWLGLSDYCCSAVGAGFGANFGSRKFPCEDITGITDLSFDQFGSAPISANLECPENTNGVNYDPVAKQFACCERDKTGVLRWESFDKTNGSIELQGIRCFDPKIIKLSNIGTTGPEPTSSPVVTSSSSSDRISSSATIDESLESTIATQSSVSRDQTTSTTGAQTTSTGSLPELSSFNSEDLGSSTESPSPSSQSPTTSTPTPNSAPNGISKITSLVFGAGLLAMIIGAQL</sequence>
<feature type="region of interest" description="Disordered" evidence="1">
    <location>
        <begin position="161"/>
        <end position="260"/>
    </location>
</feature>
<accession>A0A436ZQ47</accession>
<proteinExistence type="predicted"/>
<dbReference type="EMBL" id="SAEB01000012">
    <property type="protein sequence ID" value="RVD81030.1"/>
    <property type="molecule type" value="Genomic_DNA"/>
</dbReference>
<dbReference type="RefSeq" id="XP_067486574.1">
    <property type="nucleotide sequence ID" value="XM_067638712.1"/>
</dbReference>
<dbReference type="AlphaFoldDB" id="A0A436ZQ47"/>
<feature type="compositionally biased region" description="Low complexity" evidence="1">
    <location>
        <begin position="168"/>
        <end position="186"/>
    </location>
</feature>